<evidence type="ECO:0000313" key="3">
    <source>
        <dbReference type="Proteomes" id="UP000235388"/>
    </source>
</evidence>
<reference evidence="2 3" key="1">
    <citation type="submission" date="2017-11" db="EMBL/GenBank/DDBJ databases">
        <title>De novo assembly and phasing of dikaryotic genomes from two isolates of Puccinia coronata f. sp. avenae, the causal agent of oat crown rust.</title>
        <authorList>
            <person name="Miller M.E."/>
            <person name="Zhang Y."/>
            <person name="Omidvar V."/>
            <person name="Sperschneider J."/>
            <person name="Schwessinger B."/>
            <person name="Raley C."/>
            <person name="Palmer J.M."/>
            <person name="Garnica D."/>
            <person name="Upadhyaya N."/>
            <person name="Rathjen J."/>
            <person name="Taylor J.M."/>
            <person name="Park R.F."/>
            <person name="Dodds P.N."/>
            <person name="Hirsch C.D."/>
            <person name="Kianian S.F."/>
            <person name="Figueroa M."/>
        </authorList>
    </citation>
    <scope>NUCLEOTIDE SEQUENCE [LARGE SCALE GENOMIC DNA]</scope>
    <source>
        <strain evidence="2">12NC29</strain>
    </source>
</reference>
<keyword evidence="3" id="KW-1185">Reference proteome</keyword>
<comment type="caution">
    <text evidence="2">The sequence shown here is derived from an EMBL/GenBank/DDBJ whole genome shotgun (WGS) entry which is preliminary data.</text>
</comment>
<dbReference type="Proteomes" id="UP000235388">
    <property type="component" value="Unassembled WGS sequence"/>
</dbReference>
<dbReference type="AlphaFoldDB" id="A0A2N5VVN3"/>
<evidence type="ECO:0000256" key="1">
    <source>
        <dbReference type="SAM" id="MobiDB-lite"/>
    </source>
</evidence>
<dbReference type="EMBL" id="PGCJ01000052">
    <property type="protein sequence ID" value="PLW54057.1"/>
    <property type="molecule type" value="Genomic_DNA"/>
</dbReference>
<feature type="region of interest" description="Disordered" evidence="1">
    <location>
        <begin position="25"/>
        <end position="66"/>
    </location>
</feature>
<evidence type="ECO:0000313" key="2">
    <source>
        <dbReference type="EMBL" id="PLW54057.1"/>
    </source>
</evidence>
<accession>A0A2N5VVN3</accession>
<gene>
    <name evidence="2" type="ORF">PCANC_09467</name>
</gene>
<name>A0A2N5VVN3_9BASI</name>
<protein>
    <submittedName>
        <fullName evidence="2">Uncharacterized protein</fullName>
    </submittedName>
</protein>
<feature type="compositionally biased region" description="Polar residues" evidence="1">
    <location>
        <begin position="25"/>
        <end position="44"/>
    </location>
</feature>
<organism evidence="2 3">
    <name type="scientific">Puccinia coronata f. sp. avenae</name>
    <dbReference type="NCBI Taxonomy" id="200324"/>
    <lineage>
        <taxon>Eukaryota</taxon>
        <taxon>Fungi</taxon>
        <taxon>Dikarya</taxon>
        <taxon>Basidiomycota</taxon>
        <taxon>Pucciniomycotina</taxon>
        <taxon>Pucciniomycetes</taxon>
        <taxon>Pucciniales</taxon>
        <taxon>Pucciniaceae</taxon>
        <taxon>Puccinia</taxon>
    </lineage>
</organism>
<proteinExistence type="predicted"/>
<sequence>MQMHAYVEDRAVKADALRRSPTLITQHSFTHTTSSNLAQLNSHPGLSEPRRILPPAETADPQSATS</sequence>